<dbReference type="EMBL" id="JAGSND010000003">
    <property type="protein sequence ID" value="MBR0597355.1"/>
    <property type="molecule type" value="Genomic_DNA"/>
</dbReference>
<dbReference type="Pfam" id="PF13424">
    <property type="entry name" value="TPR_12"/>
    <property type="match status" value="2"/>
</dbReference>
<dbReference type="SMART" id="SM00028">
    <property type="entry name" value="TPR"/>
    <property type="match status" value="3"/>
</dbReference>
<sequence>MEPGNFFKELDSMFQTKNIKEVEKYVIDAMERVQRENDLPSLLAIANELGGIYRVTSRFDEAKLVYAIAVETIKLLGLQNTVQHGTTLLNLAGVYAEAYETLEAIKLYENAAVIFTCAGLDRDYRMAALYNNMSHACDKMNMTDEALTYAERSLAVIKGLTGYDPELATSYTTLATRYLKKQRYHEALDHLKKAEKIFLKLPGKINIHYAATLNSLGELHYYQGKLAESARYYEQALELIKENYGENKSYTEVSQNLAKVYETMTSANKRMTGLELAEAYYNEYGRNMIQESFPEYRRYMAIGLVGEGSECFGFDDELSESHDFGPGFCIWLPDAVFREIGEKLQASYDRLPKTFNGKFRMETLEGGGRVGVFSTGEFYRKYIGCTGVPKSNAEWLFAPETSFSTVTNGKIFEDHLGEFTKIRDGLSNFYPKDIYLKKLAARMAMMSQTGQYNYERCMKRSEYAAAYISCSEFVKASVSMIYLLNRSYMPFYKWMFKGMDQLERLRDVKPLLEQLSALPDAAGNTDKKVLLIEEICIRVGNELRRQGIIAGSDAFLNSHCRSVMDLISDPQIKHLPVMFDAK</sequence>
<organism evidence="5 6">
    <name type="scientific">Sinanaerobacter chloroacetimidivorans</name>
    <dbReference type="NCBI Taxonomy" id="2818044"/>
    <lineage>
        <taxon>Bacteria</taxon>
        <taxon>Bacillati</taxon>
        <taxon>Bacillota</taxon>
        <taxon>Clostridia</taxon>
        <taxon>Peptostreptococcales</taxon>
        <taxon>Anaerovoracaceae</taxon>
        <taxon>Sinanaerobacter</taxon>
    </lineage>
</organism>
<dbReference type="InterPro" id="IPR019734">
    <property type="entry name" value="TPR_rpt"/>
</dbReference>
<accession>A0A8J8B2K9</accession>
<comment type="caution">
    <text evidence="5">The sequence shown here is derived from an EMBL/GenBank/DDBJ whole genome shotgun (WGS) entry which is preliminary data.</text>
</comment>
<name>A0A8J8B2K9_9FIRM</name>
<dbReference type="PANTHER" id="PTHR45641:SF19">
    <property type="entry name" value="NEPHROCYSTIN-3"/>
    <property type="match status" value="1"/>
</dbReference>
<dbReference type="Pfam" id="PF13228">
    <property type="entry name" value="DUF4037"/>
    <property type="match status" value="1"/>
</dbReference>
<dbReference type="Proteomes" id="UP000675664">
    <property type="component" value="Unassembled WGS sequence"/>
</dbReference>
<proteinExistence type="predicted"/>
<dbReference type="SUPFAM" id="SSF48452">
    <property type="entry name" value="TPR-like"/>
    <property type="match status" value="2"/>
</dbReference>
<evidence type="ECO:0000256" key="1">
    <source>
        <dbReference type="ARBA" id="ARBA00022737"/>
    </source>
</evidence>
<evidence type="ECO:0000256" key="3">
    <source>
        <dbReference type="PROSITE-ProRule" id="PRU00339"/>
    </source>
</evidence>
<keyword evidence="6" id="KW-1185">Reference proteome</keyword>
<feature type="domain" description="DUF4037" evidence="4">
    <location>
        <begin position="395"/>
        <end position="495"/>
    </location>
</feature>
<dbReference type="AlphaFoldDB" id="A0A8J8B2K9"/>
<evidence type="ECO:0000259" key="4">
    <source>
        <dbReference type="Pfam" id="PF13228"/>
    </source>
</evidence>
<evidence type="ECO:0000256" key="2">
    <source>
        <dbReference type="ARBA" id="ARBA00022803"/>
    </source>
</evidence>
<protein>
    <submittedName>
        <fullName evidence="5">DUF4037 domain-containing protein</fullName>
    </submittedName>
</protein>
<dbReference type="InterPro" id="IPR025117">
    <property type="entry name" value="DUF4037"/>
</dbReference>
<keyword evidence="2 3" id="KW-0802">TPR repeat</keyword>
<dbReference type="PANTHER" id="PTHR45641">
    <property type="entry name" value="TETRATRICOPEPTIDE REPEAT PROTEIN (AFU_ORTHOLOGUE AFUA_6G03870)"/>
    <property type="match status" value="1"/>
</dbReference>
<reference evidence="5" key="1">
    <citation type="submission" date="2021-04" db="EMBL/GenBank/DDBJ databases">
        <title>Sinoanaerobacter chloroacetimidivorans sp. nov., an obligate anaerobic bacterium isolated from anaerobic sludge.</title>
        <authorList>
            <person name="Bao Y."/>
        </authorList>
    </citation>
    <scope>NUCLEOTIDE SEQUENCE</scope>
    <source>
        <strain evidence="5">BAD-6</strain>
    </source>
</reference>
<dbReference type="RefSeq" id="WP_227017493.1">
    <property type="nucleotide sequence ID" value="NZ_JAGSND010000003.1"/>
</dbReference>
<reference evidence="5" key="2">
    <citation type="submission" date="2021-04" db="EMBL/GenBank/DDBJ databases">
        <authorList>
            <person name="Liu J."/>
        </authorList>
    </citation>
    <scope>NUCLEOTIDE SEQUENCE</scope>
    <source>
        <strain evidence="5">BAD-6</strain>
    </source>
</reference>
<evidence type="ECO:0000313" key="5">
    <source>
        <dbReference type="EMBL" id="MBR0597355.1"/>
    </source>
</evidence>
<evidence type="ECO:0000313" key="6">
    <source>
        <dbReference type="Proteomes" id="UP000675664"/>
    </source>
</evidence>
<keyword evidence="1" id="KW-0677">Repeat</keyword>
<dbReference type="PROSITE" id="PS50005">
    <property type="entry name" value="TPR"/>
    <property type="match status" value="1"/>
</dbReference>
<gene>
    <name evidence="5" type="ORF">KCX82_05695</name>
</gene>
<feature type="repeat" description="TPR" evidence="3">
    <location>
        <begin position="210"/>
        <end position="243"/>
    </location>
</feature>
<dbReference type="InterPro" id="IPR011990">
    <property type="entry name" value="TPR-like_helical_dom_sf"/>
</dbReference>
<dbReference type="Gene3D" id="1.25.40.10">
    <property type="entry name" value="Tetratricopeptide repeat domain"/>
    <property type="match status" value="2"/>
</dbReference>